<dbReference type="InterPro" id="IPR026357">
    <property type="entry name" value="rSAM_SPASM_GrrM_OscB"/>
</dbReference>
<dbReference type="GO" id="GO:0046872">
    <property type="term" value="F:metal ion binding"/>
    <property type="evidence" value="ECO:0007669"/>
    <property type="project" value="UniProtKB-KW"/>
</dbReference>
<dbReference type="InterPro" id="IPR058240">
    <property type="entry name" value="rSAM_sf"/>
</dbReference>
<dbReference type="PANTHER" id="PTHR43273">
    <property type="entry name" value="ANAEROBIC SULFATASE-MATURATING ENZYME HOMOLOG ASLB-RELATED"/>
    <property type="match status" value="1"/>
</dbReference>
<evidence type="ECO:0000313" key="6">
    <source>
        <dbReference type="EMBL" id="TRU85597.1"/>
    </source>
</evidence>
<comment type="caution">
    <text evidence="6">The sequence shown here is derived from an EMBL/GenBank/DDBJ whole genome shotgun (WGS) entry which is preliminary data.</text>
</comment>
<keyword evidence="2" id="KW-0479">Metal-binding</keyword>
<dbReference type="SFLD" id="SFLDG01067">
    <property type="entry name" value="SPASM/twitch_domain_containing"/>
    <property type="match status" value="1"/>
</dbReference>
<protein>
    <submittedName>
        <fullName evidence="6">GRRM system radical SAM/SPASM domain protein</fullName>
    </submittedName>
</protein>
<dbReference type="GO" id="GO:0016491">
    <property type="term" value="F:oxidoreductase activity"/>
    <property type="evidence" value="ECO:0007669"/>
    <property type="project" value="InterPro"/>
</dbReference>
<dbReference type="PANTHER" id="PTHR43273:SF8">
    <property type="entry name" value="RADICAL SAM DOMAIN PROTEIN"/>
    <property type="match status" value="1"/>
</dbReference>
<evidence type="ECO:0000256" key="1">
    <source>
        <dbReference type="ARBA" id="ARBA00022691"/>
    </source>
</evidence>
<feature type="domain" description="Radical SAM core" evidence="5">
    <location>
        <begin position="13"/>
        <end position="249"/>
    </location>
</feature>
<keyword evidence="3" id="KW-0408">Iron</keyword>
<dbReference type="InterPro" id="IPR007197">
    <property type="entry name" value="rSAM"/>
</dbReference>
<dbReference type="PROSITE" id="PS51918">
    <property type="entry name" value="RADICAL_SAM"/>
    <property type="match status" value="1"/>
</dbReference>
<dbReference type="NCBIfam" id="TIGR04261">
    <property type="entry name" value="rSAM_GlyRichRpt"/>
    <property type="match status" value="1"/>
</dbReference>
<dbReference type="InterPro" id="IPR023867">
    <property type="entry name" value="Sulphatase_maturase_rSAM"/>
</dbReference>
<name>A0A552IQ46_9CHRO</name>
<dbReference type="Proteomes" id="UP000319191">
    <property type="component" value="Unassembled WGS sequence"/>
</dbReference>
<organism evidence="6 7">
    <name type="scientific">Microcystis novacekii Mn_MB_F_20050700_S1D</name>
    <dbReference type="NCBI Taxonomy" id="2486266"/>
    <lineage>
        <taxon>Bacteria</taxon>
        <taxon>Bacillati</taxon>
        <taxon>Cyanobacteriota</taxon>
        <taxon>Cyanophyceae</taxon>
        <taxon>Oscillatoriophycideae</taxon>
        <taxon>Chroococcales</taxon>
        <taxon>Microcystaceae</taxon>
        <taxon>Microcystis</taxon>
    </lineage>
</organism>
<keyword evidence="4" id="KW-0411">Iron-sulfur</keyword>
<dbReference type="CDD" id="cd01335">
    <property type="entry name" value="Radical_SAM"/>
    <property type="match status" value="1"/>
</dbReference>
<gene>
    <name evidence="6" type="primary">grrM</name>
    <name evidence="6" type="ORF">EWV54_15785</name>
</gene>
<dbReference type="InterPro" id="IPR013785">
    <property type="entry name" value="Aldolase_TIM"/>
</dbReference>
<reference evidence="6 7" key="1">
    <citation type="submission" date="2019-01" db="EMBL/GenBank/DDBJ databases">
        <title>Coherence of Microcystis species and biogeography revealed through population genomics.</title>
        <authorList>
            <person name="Perez-Carrascal O.M."/>
            <person name="Terrat Y."/>
            <person name="Giani A."/>
            <person name="Fortin N."/>
            <person name="Tromas N."/>
            <person name="Shapiro B.J."/>
        </authorList>
    </citation>
    <scope>NUCLEOTIDE SEQUENCE [LARGE SCALE GENOMIC DNA]</scope>
    <source>
        <strain evidence="6">Mn_MB_F_20050700_S1D</strain>
    </source>
</reference>
<sequence>MKKNKNIDRIDWSDCGPITLVVVQPTSFCNLNCDYCYLPDRHFKNTLSLDLIEPIFQRVFSSRFLQNDFTICWHAGEPLAVPISFYESAFAKIAEVGEKYNQQGYCFRHSVQTNATYINDAWCQLFKKHDVYVGVSLDGPAFIHDIHRQNRKGTGSHAATMRGISFLQKHEIDVSVIAVLTEDSLDYPDEIFNFFWDHGLTDVAFNMEETEGIHSQSSLDKLGIEQRYRQFIARFWELVTAKQGEFKLREFESICSLIYADERLENTDMNRPFMIVNFDHQGNFSTFDPELLSIKTQPYGDFIFGNVLTDSLESICETEKFQQIYADMRSGVDLCRQNCDYFGVCGGGAGSNKYWENGTFNSTDTKACLYRIKCITDIVLDHLENLLEV</sequence>
<proteinExistence type="predicted"/>
<dbReference type="SFLD" id="SFLDS00029">
    <property type="entry name" value="Radical_SAM"/>
    <property type="match status" value="1"/>
</dbReference>
<evidence type="ECO:0000313" key="7">
    <source>
        <dbReference type="Proteomes" id="UP000319191"/>
    </source>
</evidence>
<evidence type="ECO:0000259" key="5">
    <source>
        <dbReference type="PROSITE" id="PS51918"/>
    </source>
</evidence>
<accession>A0A552IQ46</accession>
<dbReference type="AlphaFoldDB" id="A0A552IQ46"/>
<dbReference type="Pfam" id="PF04055">
    <property type="entry name" value="Radical_SAM"/>
    <property type="match status" value="1"/>
</dbReference>
<dbReference type="SFLD" id="SFLDG01386">
    <property type="entry name" value="main_SPASM_domain-containing"/>
    <property type="match status" value="1"/>
</dbReference>
<dbReference type="EMBL" id="SFAV01000218">
    <property type="protein sequence ID" value="TRU85597.1"/>
    <property type="molecule type" value="Genomic_DNA"/>
</dbReference>
<dbReference type="Gene3D" id="3.20.20.70">
    <property type="entry name" value="Aldolase class I"/>
    <property type="match status" value="1"/>
</dbReference>
<evidence type="ECO:0000256" key="4">
    <source>
        <dbReference type="ARBA" id="ARBA00023014"/>
    </source>
</evidence>
<dbReference type="SUPFAM" id="SSF102114">
    <property type="entry name" value="Radical SAM enzymes"/>
    <property type="match status" value="1"/>
</dbReference>
<dbReference type="GO" id="GO:0051536">
    <property type="term" value="F:iron-sulfur cluster binding"/>
    <property type="evidence" value="ECO:0007669"/>
    <property type="project" value="UniProtKB-KW"/>
</dbReference>
<evidence type="ECO:0000256" key="2">
    <source>
        <dbReference type="ARBA" id="ARBA00022723"/>
    </source>
</evidence>
<evidence type="ECO:0000256" key="3">
    <source>
        <dbReference type="ARBA" id="ARBA00023004"/>
    </source>
</evidence>
<dbReference type="SFLD" id="SFLDG01072">
    <property type="entry name" value="dehydrogenase_like"/>
    <property type="match status" value="1"/>
</dbReference>
<keyword evidence="1" id="KW-0949">S-adenosyl-L-methionine</keyword>